<dbReference type="InterPro" id="IPR003593">
    <property type="entry name" value="AAA+_ATPase"/>
</dbReference>
<gene>
    <name evidence="10" type="ORF">FHS59_004461</name>
</gene>
<keyword evidence="5 10" id="KW-0067">ATP-binding</keyword>
<evidence type="ECO:0000256" key="1">
    <source>
        <dbReference type="ARBA" id="ARBA00022448"/>
    </source>
</evidence>
<dbReference type="PANTHER" id="PTHR42781:SF4">
    <property type="entry name" value="SPERMIDINE_PUTRESCINE IMPORT ATP-BINDING PROTEIN POTA"/>
    <property type="match status" value="1"/>
</dbReference>
<evidence type="ECO:0000256" key="5">
    <source>
        <dbReference type="ARBA" id="ARBA00022840"/>
    </source>
</evidence>
<accession>A0A841MKH9</accession>
<evidence type="ECO:0000313" key="11">
    <source>
        <dbReference type="Proteomes" id="UP000588604"/>
    </source>
</evidence>
<evidence type="ECO:0000256" key="7">
    <source>
        <dbReference type="ARBA" id="ARBA00023065"/>
    </source>
</evidence>
<dbReference type="InterPro" id="IPR003439">
    <property type="entry name" value="ABC_transporter-like_ATP-bd"/>
</dbReference>
<name>A0A841MKH9_9BACT</name>
<dbReference type="PANTHER" id="PTHR42781">
    <property type="entry name" value="SPERMIDINE/PUTRESCINE IMPORT ATP-BINDING PROTEIN POTA"/>
    <property type="match status" value="1"/>
</dbReference>
<comment type="caution">
    <text evidence="10">The sequence shown here is derived from an EMBL/GenBank/DDBJ whole genome shotgun (WGS) entry which is preliminary data.</text>
</comment>
<dbReference type="InterPro" id="IPR017871">
    <property type="entry name" value="ABC_transporter-like_CS"/>
</dbReference>
<dbReference type="AlphaFoldDB" id="A0A841MKH9"/>
<evidence type="ECO:0000256" key="6">
    <source>
        <dbReference type="ARBA" id="ARBA00023004"/>
    </source>
</evidence>
<keyword evidence="8" id="KW-0472">Membrane</keyword>
<evidence type="ECO:0000259" key="9">
    <source>
        <dbReference type="PROSITE" id="PS50893"/>
    </source>
</evidence>
<evidence type="ECO:0000256" key="8">
    <source>
        <dbReference type="ARBA" id="ARBA00023136"/>
    </source>
</evidence>
<evidence type="ECO:0000256" key="2">
    <source>
        <dbReference type="ARBA" id="ARBA00022475"/>
    </source>
</evidence>
<dbReference type="InterPro" id="IPR027417">
    <property type="entry name" value="P-loop_NTPase"/>
</dbReference>
<keyword evidence="1" id="KW-0813">Transport</keyword>
<dbReference type="CDD" id="cd03259">
    <property type="entry name" value="ABC_Carb_Solutes_like"/>
    <property type="match status" value="1"/>
</dbReference>
<keyword evidence="3" id="KW-0410">Iron transport</keyword>
<dbReference type="Proteomes" id="UP000588604">
    <property type="component" value="Unassembled WGS sequence"/>
</dbReference>
<evidence type="ECO:0000313" key="10">
    <source>
        <dbReference type="EMBL" id="MBB6328802.1"/>
    </source>
</evidence>
<dbReference type="SMART" id="SM00382">
    <property type="entry name" value="AAA"/>
    <property type="match status" value="1"/>
</dbReference>
<dbReference type="InterPro" id="IPR013611">
    <property type="entry name" value="Transp-assoc_OB_typ2"/>
</dbReference>
<dbReference type="Gene3D" id="3.40.50.300">
    <property type="entry name" value="P-loop containing nucleotide triphosphate hydrolases"/>
    <property type="match status" value="1"/>
</dbReference>
<keyword evidence="7" id="KW-0406">Ion transport</keyword>
<dbReference type="InterPro" id="IPR008995">
    <property type="entry name" value="Mo/tungstate-bd_C_term_dom"/>
</dbReference>
<dbReference type="PROSITE" id="PS00211">
    <property type="entry name" value="ABC_TRANSPORTER_1"/>
    <property type="match status" value="1"/>
</dbReference>
<proteinExistence type="predicted"/>
<keyword evidence="4" id="KW-0547">Nucleotide-binding</keyword>
<keyword evidence="11" id="KW-1185">Reference proteome</keyword>
<dbReference type="GO" id="GO:0015408">
    <property type="term" value="F:ABC-type ferric iron transporter activity"/>
    <property type="evidence" value="ECO:0007669"/>
    <property type="project" value="InterPro"/>
</dbReference>
<dbReference type="InterPro" id="IPR015853">
    <property type="entry name" value="ABC_transpr_FbpC"/>
</dbReference>
<dbReference type="Pfam" id="PF00005">
    <property type="entry name" value="ABC_tran"/>
    <property type="match status" value="1"/>
</dbReference>
<sequence length="317" mass="36008">MSYFSVSHVSKSYDNRLALSDFSLDLNQGEFLSIVGASGSGKSTLLRIMAGLEIQDEGQVFLNGEEVLNPKHKLVSGYDEIKLIHQDFHLFPNSTVEENIARPLLQFDKEYAKFRVEKLLSLLGLKTFKDRYPRQLSGGQQQKVAIAKALSVEPELLLLDEPFSSLDTIQTQKLIHELKDLFLELGTTVVFVTHDLDDALRLTDNLLILQKGKTVQSGTSQVLCENPKSKYVARLFSPINLIPDRFNSYIRPSNVKLRSKGPLMGHVVDSRYLVHFNSLQIKLKNGGEIWEVDDPLRKFKIGDRVYLNWDEEKVMTL</sequence>
<dbReference type="RefSeq" id="WP_184498249.1">
    <property type="nucleotide sequence ID" value="NZ_JACIJO010000005.1"/>
</dbReference>
<dbReference type="SUPFAM" id="SSF52540">
    <property type="entry name" value="P-loop containing nucleoside triphosphate hydrolases"/>
    <property type="match status" value="1"/>
</dbReference>
<dbReference type="PROSITE" id="PS50893">
    <property type="entry name" value="ABC_TRANSPORTER_2"/>
    <property type="match status" value="1"/>
</dbReference>
<dbReference type="EMBL" id="JACIJO010000005">
    <property type="protein sequence ID" value="MBB6328802.1"/>
    <property type="molecule type" value="Genomic_DNA"/>
</dbReference>
<dbReference type="GO" id="GO:0043190">
    <property type="term" value="C:ATP-binding cassette (ABC) transporter complex"/>
    <property type="evidence" value="ECO:0007669"/>
    <property type="project" value="InterPro"/>
</dbReference>
<keyword evidence="2" id="KW-1003">Cell membrane</keyword>
<keyword evidence="6" id="KW-0408">Iron</keyword>
<dbReference type="InterPro" id="IPR050093">
    <property type="entry name" value="ABC_SmlMolc_Importer"/>
</dbReference>
<dbReference type="Pfam" id="PF08402">
    <property type="entry name" value="TOBE_2"/>
    <property type="match status" value="1"/>
</dbReference>
<reference evidence="10 11" key="1">
    <citation type="submission" date="2020-08" db="EMBL/GenBank/DDBJ databases">
        <title>Genomic Encyclopedia of Type Strains, Phase IV (KMG-IV): sequencing the most valuable type-strain genomes for metagenomic binning, comparative biology and taxonomic classification.</title>
        <authorList>
            <person name="Goeker M."/>
        </authorList>
    </citation>
    <scope>NUCLEOTIDE SEQUENCE [LARGE SCALE GENOMIC DNA]</scope>
    <source>
        <strain evidence="10 11">DSM 102044</strain>
    </source>
</reference>
<evidence type="ECO:0000256" key="4">
    <source>
        <dbReference type="ARBA" id="ARBA00022741"/>
    </source>
</evidence>
<dbReference type="GO" id="GO:0016887">
    <property type="term" value="F:ATP hydrolysis activity"/>
    <property type="evidence" value="ECO:0007669"/>
    <property type="project" value="InterPro"/>
</dbReference>
<evidence type="ECO:0000256" key="3">
    <source>
        <dbReference type="ARBA" id="ARBA00022496"/>
    </source>
</evidence>
<feature type="domain" description="ABC transporter" evidence="9">
    <location>
        <begin position="4"/>
        <end position="236"/>
    </location>
</feature>
<protein>
    <submittedName>
        <fullName evidence="10">Iron(III) transport system ATP-binding protein</fullName>
    </submittedName>
</protein>
<dbReference type="SUPFAM" id="SSF50331">
    <property type="entry name" value="MOP-like"/>
    <property type="match status" value="1"/>
</dbReference>
<organism evidence="10 11">
    <name type="scientific">Algoriphagus iocasae</name>
    <dbReference type="NCBI Taxonomy" id="1836499"/>
    <lineage>
        <taxon>Bacteria</taxon>
        <taxon>Pseudomonadati</taxon>
        <taxon>Bacteroidota</taxon>
        <taxon>Cytophagia</taxon>
        <taxon>Cytophagales</taxon>
        <taxon>Cyclobacteriaceae</taxon>
        <taxon>Algoriphagus</taxon>
    </lineage>
</organism>
<dbReference type="GO" id="GO:0005524">
    <property type="term" value="F:ATP binding"/>
    <property type="evidence" value="ECO:0007669"/>
    <property type="project" value="UniProtKB-KW"/>
</dbReference>